<dbReference type="GO" id="GO:0004018">
    <property type="term" value="F:N6-(1,2-dicarboxyethyl)AMP AMP-lyase (fumarate-forming) activity"/>
    <property type="evidence" value="ECO:0007669"/>
    <property type="project" value="UniProtKB-UniRule"/>
</dbReference>
<evidence type="ECO:0000256" key="2">
    <source>
        <dbReference type="ARBA" id="ARBA00004734"/>
    </source>
</evidence>
<dbReference type="GO" id="GO:0006189">
    <property type="term" value="P:'de novo' IMP biosynthetic process"/>
    <property type="evidence" value="ECO:0007669"/>
    <property type="project" value="UniProtKB-UniPathway"/>
</dbReference>
<dbReference type="eggNOG" id="COG0015">
    <property type="taxonomic scope" value="Bacteria"/>
</dbReference>
<dbReference type="InterPro" id="IPR020557">
    <property type="entry name" value="Fumarate_lyase_CS"/>
</dbReference>
<reference evidence="14 15" key="1">
    <citation type="journal article" date="2011" name="J. Bacteriol.">
        <title>Genome sequence of Chthoniobacter flavus Ellin428, an aerobic heterotrophic soil bacterium.</title>
        <authorList>
            <person name="Kant R."/>
            <person name="van Passel M.W."/>
            <person name="Palva A."/>
            <person name="Lucas S."/>
            <person name="Lapidus A."/>
            <person name="Glavina Del Rio T."/>
            <person name="Dalin E."/>
            <person name="Tice H."/>
            <person name="Bruce D."/>
            <person name="Goodwin L."/>
            <person name="Pitluck S."/>
            <person name="Larimer F.W."/>
            <person name="Land M.L."/>
            <person name="Hauser L."/>
            <person name="Sangwan P."/>
            <person name="de Vos W.M."/>
            <person name="Janssen P.H."/>
            <person name="Smidt H."/>
        </authorList>
    </citation>
    <scope>NUCLEOTIDE SEQUENCE [LARGE SCALE GENOMIC DNA]</scope>
    <source>
        <strain evidence="14 15">Ellin428</strain>
    </source>
</reference>
<protein>
    <recommendedName>
        <fullName evidence="5 11">Adenylosuccinate lyase</fullName>
        <shortName evidence="12">ASL</shortName>
        <ecNumber evidence="4 11">4.3.2.2</ecNumber>
    </recommendedName>
    <alternativeName>
        <fullName evidence="9 12">Adenylosuccinase</fullName>
    </alternativeName>
</protein>
<dbReference type="AlphaFoldDB" id="B4D1X9"/>
<dbReference type="PRINTS" id="PR00149">
    <property type="entry name" value="FUMRATELYASE"/>
</dbReference>
<evidence type="ECO:0000256" key="6">
    <source>
        <dbReference type="ARBA" id="ARBA00022755"/>
    </source>
</evidence>
<name>B4D1X9_9BACT</name>
<dbReference type="STRING" id="497964.CfE428DRAFT_2917"/>
<dbReference type="Pfam" id="PF10397">
    <property type="entry name" value="ADSL_C"/>
    <property type="match status" value="1"/>
</dbReference>
<evidence type="ECO:0000256" key="8">
    <source>
        <dbReference type="ARBA" id="ARBA00024477"/>
    </source>
</evidence>
<dbReference type="Proteomes" id="UP000005824">
    <property type="component" value="Unassembled WGS sequence"/>
</dbReference>
<dbReference type="NCBIfam" id="TIGR00928">
    <property type="entry name" value="purB"/>
    <property type="match status" value="1"/>
</dbReference>
<dbReference type="FunCoup" id="B4D1X9">
    <property type="interactions" value="547"/>
</dbReference>
<evidence type="ECO:0000313" key="15">
    <source>
        <dbReference type="Proteomes" id="UP000005824"/>
    </source>
</evidence>
<comment type="similarity">
    <text evidence="3 12">Belongs to the lyase 1 family. Adenylosuccinate lyase subfamily.</text>
</comment>
<evidence type="ECO:0000256" key="3">
    <source>
        <dbReference type="ARBA" id="ARBA00008273"/>
    </source>
</evidence>
<evidence type="ECO:0000313" key="14">
    <source>
        <dbReference type="EMBL" id="EDY19741.1"/>
    </source>
</evidence>
<keyword evidence="6 12" id="KW-0658">Purine biosynthesis</keyword>
<comment type="catalytic activity">
    <reaction evidence="10">
        <text>N(6)-(1,2-dicarboxyethyl)-AMP = fumarate + AMP</text>
        <dbReference type="Rhea" id="RHEA:16853"/>
        <dbReference type="ChEBI" id="CHEBI:29806"/>
        <dbReference type="ChEBI" id="CHEBI:57567"/>
        <dbReference type="ChEBI" id="CHEBI:456215"/>
        <dbReference type="EC" id="4.3.2.2"/>
    </reaction>
    <physiologicalReaction direction="left-to-right" evidence="10">
        <dbReference type="Rhea" id="RHEA:16854"/>
    </physiologicalReaction>
</comment>
<evidence type="ECO:0000259" key="13">
    <source>
        <dbReference type="SMART" id="SM00998"/>
    </source>
</evidence>
<dbReference type="GO" id="GO:0005829">
    <property type="term" value="C:cytosol"/>
    <property type="evidence" value="ECO:0007669"/>
    <property type="project" value="TreeGrafter"/>
</dbReference>
<dbReference type="PRINTS" id="PR00145">
    <property type="entry name" value="ARGSUCLYASE"/>
</dbReference>
<proteinExistence type="inferred from homology"/>
<evidence type="ECO:0000256" key="7">
    <source>
        <dbReference type="ARBA" id="ARBA00023239"/>
    </source>
</evidence>
<dbReference type="Gene3D" id="1.10.275.10">
    <property type="entry name" value="Fumarase/aspartase (N-terminal domain)"/>
    <property type="match status" value="1"/>
</dbReference>
<dbReference type="PANTHER" id="PTHR43172">
    <property type="entry name" value="ADENYLOSUCCINATE LYASE"/>
    <property type="match status" value="1"/>
</dbReference>
<dbReference type="InterPro" id="IPR004769">
    <property type="entry name" value="Pur_lyase"/>
</dbReference>
<comment type="pathway">
    <text evidence="1 12">Purine metabolism; IMP biosynthesis via de novo pathway; 5-amino-1-(5-phospho-D-ribosyl)imidazole-4-carboxamide from 5-amino-1-(5-phospho-D-ribosyl)imidazole-4-carboxylate: step 2/2.</text>
</comment>
<dbReference type="InterPro" id="IPR024083">
    <property type="entry name" value="Fumarase/histidase_N"/>
</dbReference>
<dbReference type="InterPro" id="IPR019468">
    <property type="entry name" value="AdenyloSucc_lyase_C"/>
</dbReference>
<dbReference type="Pfam" id="PF00206">
    <property type="entry name" value="Lyase_1"/>
    <property type="match status" value="1"/>
</dbReference>
<evidence type="ECO:0000256" key="4">
    <source>
        <dbReference type="ARBA" id="ARBA00012339"/>
    </source>
</evidence>
<comment type="catalytic activity">
    <reaction evidence="8">
        <text>(2S)-2-[5-amino-1-(5-phospho-beta-D-ribosyl)imidazole-4-carboxamido]succinate = 5-amino-1-(5-phospho-beta-D-ribosyl)imidazole-4-carboxamide + fumarate</text>
        <dbReference type="Rhea" id="RHEA:23920"/>
        <dbReference type="ChEBI" id="CHEBI:29806"/>
        <dbReference type="ChEBI" id="CHEBI:58443"/>
        <dbReference type="ChEBI" id="CHEBI:58475"/>
        <dbReference type="EC" id="4.3.2.2"/>
    </reaction>
    <physiologicalReaction direction="left-to-right" evidence="8">
        <dbReference type="Rhea" id="RHEA:23921"/>
    </physiologicalReaction>
</comment>
<dbReference type="UniPathway" id="UPA00075">
    <property type="reaction ID" value="UER00336"/>
</dbReference>
<evidence type="ECO:0000256" key="11">
    <source>
        <dbReference type="NCBIfam" id="TIGR00928"/>
    </source>
</evidence>
<dbReference type="InterPro" id="IPR008948">
    <property type="entry name" value="L-Aspartase-like"/>
</dbReference>
<keyword evidence="7 12" id="KW-0456">Lyase</keyword>
<dbReference type="GO" id="GO:0044208">
    <property type="term" value="P:'de novo' AMP biosynthetic process"/>
    <property type="evidence" value="ECO:0007669"/>
    <property type="project" value="UniProtKB-UniPathway"/>
</dbReference>
<organism evidence="14 15">
    <name type="scientific">Chthoniobacter flavus Ellin428</name>
    <dbReference type="NCBI Taxonomy" id="497964"/>
    <lineage>
        <taxon>Bacteria</taxon>
        <taxon>Pseudomonadati</taxon>
        <taxon>Verrucomicrobiota</taxon>
        <taxon>Spartobacteria</taxon>
        <taxon>Chthoniobacterales</taxon>
        <taxon>Chthoniobacteraceae</taxon>
        <taxon>Chthoniobacter</taxon>
    </lineage>
</organism>
<dbReference type="SUPFAM" id="SSF48557">
    <property type="entry name" value="L-aspartase-like"/>
    <property type="match status" value="1"/>
</dbReference>
<evidence type="ECO:0000256" key="12">
    <source>
        <dbReference type="RuleBase" id="RU361172"/>
    </source>
</evidence>
<sequence>MAAIWADQRKYEIWLEIETLACEAQAEIGVIPKEDAQTIRAKGKFDLKEIARIEERTNHDVIAFLENVASYVGPSCRWMHQGMTSSDVLDTTLAVQMSEASDMILKDLRELRDVIAKRAIEFKKTPMIGRSHGIHAEPITFGLKLALMWDEFGRALARLEDAQPRIRVGKLSGAVGTHAHLDPRVEEKVCERLGLKAAALSTQVIQRDRHAEFQTVLALIASSIDRWATEFRHLQRTEVLEVEEYFSAGQKGSSAMPHKRNPITGEKLSGLARVVRGNALAALENVPLWHERDISHSSVERIIMPDSCIMIDYMLVTLRRLVERLLVYPENMERNLHITKGLYFSQTILLKLTERGLERKAAYEAVQRAAMKTWQGDVSLQENLAAEPEVAANLTRPEIDTLCSLDIHFAHVDDTFRKLGLEK</sequence>
<dbReference type="UniPathway" id="UPA00074">
    <property type="reaction ID" value="UER00132"/>
</dbReference>
<comment type="caution">
    <text evidence="14">The sequence shown here is derived from an EMBL/GenBank/DDBJ whole genome shotgun (WGS) entry which is preliminary data.</text>
</comment>
<evidence type="ECO:0000256" key="9">
    <source>
        <dbReference type="ARBA" id="ARBA00030717"/>
    </source>
</evidence>
<evidence type="ECO:0000256" key="1">
    <source>
        <dbReference type="ARBA" id="ARBA00004706"/>
    </source>
</evidence>
<accession>B4D1X9</accession>
<dbReference type="Gene3D" id="1.10.40.30">
    <property type="entry name" value="Fumarase/aspartase (C-terminal domain)"/>
    <property type="match status" value="1"/>
</dbReference>
<dbReference type="CDD" id="cd01360">
    <property type="entry name" value="Adenylsuccinate_lyase_1"/>
    <property type="match status" value="1"/>
</dbReference>
<dbReference type="InterPro" id="IPR000362">
    <property type="entry name" value="Fumarate_lyase_fam"/>
</dbReference>
<feature type="domain" description="Adenylosuccinate lyase C-terminal" evidence="13">
    <location>
        <begin position="340"/>
        <end position="420"/>
    </location>
</feature>
<dbReference type="InParanoid" id="B4D1X9"/>
<dbReference type="SMART" id="SM00998">
    <property type="entry name" value="ADSL_C"/>
    <property type="match status" value="1"/>
</dbReference>
<keyword evidence="15" id="KW-1185">Reference proteome</keyword>
<gene>
    <name evidence="14" type="ORF">CfE428DRAFT_2917</name>
</gene>
<comment type="pathway">
    <text evidence="2 12">Purine metabolism; AMP biosynthesis via de novo pathway; AMP from IMP: step 2/2.</text>
</comment>
<dbReference type="Gene3D" id="1.20.200.10">
    <property type="entry name" value="Fumarase/aspartase (Central domain)"/>
    <property type="match status" value="1"/>
</dbReference>
<dbReference type="EMBL" id="ABVL01000007">
    <property type="protein sequence ID" value="EDY19741.1"/>
    <property type="molecule type" value="Genomic_DNA"/>
</dbReference>
<dbReference type="GO" id="GO:0070626">
    <property type="term" value="F:(S)-2-(5-amino-1-(5-phospho-D-ribosyl)imidazole-4-carboxamido) succinate lyase (fumarate-forming) activity"/>
    <property type="evidence" value="ECO:0007669"/>
    <property type="project" value="TreeGrafter"/>
</dbReference>
<dbReference type="EC" id="4.3.2.2" evidence="4 11"/>
<evidence type="ECO:0000256" key="5">
    <source>
        <dbReference type="ARBA" id="ARBA00017058"/>
    </source>
</evidence>
<dbReference type="PANTHER" id="PTHR43172:SF1">
    <property type="entry name" value="ADENYLOSUCCINATE LYASE"/>
    <property type="match status" value="1"/>
</dbReference>
<dbReference type="PROSITE" id="PS00163">
    <property type="entry name" value="FUMARATE_LYASES"/>
    <property type="match status" value="1"/>
</dbReference>
<dbReference type="FunFam" id="1.20.200.10:FF:000008">
    <property type="entry name" value="Adenylosuccinate lyase"/>
    <property type="match status" value="1"/>
</dbReference>
<evidence type="ECO:0000256" key="10">
    <source>
        <dbReference type="ARBA" id="ARBA00049115"/>
    </source>
</evidence>
<dbReference type="InterPro" id="IPR022761">
    <property type="entry name" value="Fumarate_lyase_N"/>
</dbReference>